<sequence>MSATAQQQHGSDPMMTLMVHKRQTNAAVGGLMAVLSYGFYFMWGIYILYIPNEYTGITSAGQLMNANLGFFIGFIVGCIFGYLLVRKFRKMFIYGVANVLIVISGALFIPQWETIVVPIVARYIGGLGQGITFIPLLVHTSEVATKNLRGAVVAVTSCMVATSLFVASWFLSVFSLVDSPNFMDQIIGGMIVLYGLMGLAFLKCFTFESPVFLIKNNQEQDAFNTLKRLRLETQDSYEVHQDFQDLKDLINDEKCLERVRFSDKGLRSFCRILLLRILYVFSISMLLLRCQLAFSLEMSTEYGFGILMTGRFIAEMLAMYLIEKRGRRKILLVSSTICGLLLVLSGITAFSGTSFEHSLIALAVFSVIYQTVLGFGLSPVSFVYLSELFSLKRKAASIMAIMIIENLFQIMFVLIGEYVSVHIPSFLFITGVIQIGGGVYLYKTLPETKGLSLRECLHAVES</sequence>
<keyword evidence="3 5" id="KW-1133">Transmembrane helix</keyword>
<protein>
    <recommendedName>
        <fullName evidence="6">Major facilitator superfamily (MFS) profile domain-containing protein</fullName>
    </recommendedName>
</protein>
<dbReference type="PANTHER" id="PTHR23529:SF2">
    <property type="entry name" value="GH19118P-RELATED"/>
    <property type="match status" value="1"/>
</dbReference>
<dbReference type="InterPro" id="IPR005828">
    <property type="entry name" value="MFS_sugar_transport-like"/>
</dbReference>
<feature type="transmembrane region" description="Helical" evidence="5">
    <location>
        <begin position="273"/>
        <end position="296"/>
    </location>
</feature>
<evidence type="ECO:0000256" key="3">
    <source>
        <dbReference type="ARBA" id="ARBA00022989"/>
    </source>
</evidence>
<feature type="transmembrane region" description="Helical" evidence="5">
    <location>
        <begin position="302"/>
        <end position="323"/>
    </location>
</feature>
<feature type="transmembrane region" description="Helical" evidence="5">
    <location>
        <begin position="68"/>
        <end position="85"/>
    </location>
</feature>
<dbReference type="InterPro" id="IPR036259">
    <property type="entry name" value="MFS_trans_sf"/>
</dbReference>
<dbReference type="GO" id="GO:0022857">
    <property type="term" value="F:transmembrane transporter activity"/>
    <property type="evidence" value="ECO:0007669"/>
    <property type="project" value="InterPro"/>
</dbReference>
<feature type="transmembrane region" description="Helical" evidence="5">
    <location>
        <begin position="115"/>
        <end position="138"/>
    </location>
</feature>
<keyword evidence="8" id="KW-1185">Reference proteome</keyword>
<feature type="transmembrane region" description="Helical" evidence="5">
    <location>
        <begin position="24"/>
        <end position="48"/>
    </location>
</feature>
<name>A0A7R8UW42_HERIL</name>
<evidence type="ECO:0000256" key="2">
    <source>
        <dbReference type="ARBA" id="ARBA00022692"/>
    </source>
</evidence>
<feature type="domain" description="Major facilitator superfamily (MFS) profile" evidence="6">
    <location>
        <begin position="22"/>
        <end position="449"/>
    </location>
</feature>
<evidence type="ECO:0000313" key="7">
    <source>
        <dbReference type="EMBL" id="CAD7088195.1"/>
    </source>
</evidence>
<dbReference type="GO" id="GO:0016020">
    <property type="term" value="C:membrane"/>
    <property type="evidence" value="ECO:0007669"/>
    <property type="project" value="UniProtKB-SubCell"/>
</dbReference>
<dbReference type="Pfam" id="PF00083">
    <property type="entry name" value="Sugar_tr"/>
    <property type="match status" value="1"/>
</dbReference>
<feature type="transmembrane region" description="Helical" evidence="5">
    <location>
        <begin position="330"/>
        <end position="353"/>
    </location>
</feature>
<proteinExistence type="predicted"/>
<comment type="subcellular location">
    <subcellularLocation>
        <location evidence="1">Membrane</location>
        <topology evidence="1">Multi-pass membrane protein</topology>
    </subcellularLocation>
</comment>
<evidence type="ECO:0000259" key="6">
    <source>
        <dbReference type="PROSITE" id="PS50850"/>
    </source>
</evidence>
<feature type="transmembrane region" description="Helical" evidence="5">
    <location>
        <begin position="397"/>
        <end position="415"/>
    </location>
</feature>
<dbReference type="SUPFAM" id="SSF103473">
    <property type="entry name" value="MFS general substrate transporter"/>
    <property type="match status" value="1"/>
</dbReference>
<keyword evidence="4 5" id="KW-0472">Membrane</keyword>
<reference evidence="7 8" key="1">
    <citation type="submission" date="2020-11" db="EMBL/GenBank/DDBJ databases">
        <authorList>
            <person name="Wallbank WR R."/>
            <person name="Pardo Diaz C."/>
            <person name="Kozak K."/>
            <person name="Martin S."/>
            <person name="Jiggins C."/>
            <person name="Moest M."/>
            <person name="Warren A I."/>
            <person name="Generalovic N T."/>
            <person name="Byers J.R.P. K."/>
            <person name="Montejo-Kovacevich G."/>
            <person name="Yen C E."/>
        </authorList>
    </citation>
    <scope>NUCLEOTIDE SEQUENCE [LARGE SCALE GENOMIC DNA]</scope>
</reference>
<dbReference type="InterPro" id="IPR020846">
    <property type="entry name" value="MFS_dom"/>
</dbReference>
<dbReference type="OMA" id="VIFTTEW"/>
<evidence type="ECO:0000256" key="5">
    <source>
        <dbReference type="SAM" id="Phobius"/>
    </source>
</evidence>
<feature type="transmembrane region" description="Helical" evidence="5">
    <location>
        <begin position="150"/>
        <end position="174"/>
    </location>
</feature>
<feature type="transmembrane region" description="Helical" evidence="5">
    <location>
        <begin position="92"/>
        <end position="109"/>
    </location>
</feature>
<feature type="transmembrane region" description="Helical" evidence="5">
    <location>
        <begin position="186"/>
        <end position="205"/>
    </location>
</feature>
<dbReference type="PANTHER" id="PTHR23529">
    <property type="entry name" value="GH19118P-RELATED"/>
    <property type="match status" value="1"/>
</dbReference>
<accession>A0A7R8UW42</accession>
<dbReference type="OrthoDB" id="6612291at2759"/>
<evidence type="ECO:0000256" key="1">
    <source>
        <dbReference type="ARBA" id="ARBA00004141"/>
    </source>
</evidence>
<evidence type="ECO:0000313" key="8">
    <source>
        <dbReference type="Proteomes" id="UP000594454"/>
    </source>
</evidence>
<keyword evidence="2 5" id="KW-0812">Transmembrane</keyword>
<dbReference type="AlphaFoldDB" id="A0A7R8UW42"/>
<feature type="transmembrane region" description="Helical" evidence="5">
    <location>
        <begin position="359"/>
        <end position="385"/>
    </location>
</feature>
<dbReference type="PROSITE" id="PS50850">
    <property type="entry name" value="MFS"/>
    <property type="match status" value="1"/>
</dbReference>
<feature type="transmembrane region" description="Helical" evidence="5">
    <location>
        <begin position="421"/>
        <end position="442"/>
    </location>
</feature>
<dbReference type="InParanoid" id="A0A7R8UW42"/>
<dbReference type="Gene3D" id="1.20.1250.20">
    <property type="entry name" value="MFS general substrate transporter like domains"/>
    <property type="match status" value="1"/>
</dbReference>
<dbReference type="Proteomes" id="UP000594454">
    <property type="component" value="Chromosome 4"/>
</dbReference>
<dbReference type="EMBL" id="LR899012">
    <property type="protein sequence ID" value="CAD7088195.1"/>
    <property type="molecule type" value="Genomic_DNA"/>
</dbReference>
<organism evidence="7 8">
    <name type="scientific">Hermetia illucens</name>
    <name type="common">Black soldier fly</name>
    <dbReference type="NCBI Taxonomy" id="343691"/>
    <lineage>
        <taxon>Eukaryota</taxon>
        <taxon>Metazoa</taxon>
        <taxon>Ecdysozoa</taxon>
        <taxon>Arthropoda</taxon>
        <taxon>Hexapoda</taxon>
        <taxon>Insecta</taxon>
        <taxon>Pterygota</taxon>
        <taxon>Neoptera</taxon>
        <taxon>Endopterygota</taxon>
        <taxon>Diptera</taxon>
        <taxon>Brachycera</taxon>
        <taxon>Stratiomyomorpha</taxon>
        <taxon>Stratiomyidae</taxon>
        <taxon>Hermetiinae</taxon>
        <taxon>Hermetia</taxon>
    </lineage>
</organism>
<evidence type="ECO:0000256" key="4">
    <source>
        <dbReference type="ARBA" id="ARBA00023136"/>
    </source>
</evidence>
<gene>
    <name evidence="7" type="ORF">HERILL_LOCUS10842</name>
</gene>